<dbReference type="Proteomes" id="UP000186895">
    <property type="component" value="Unassembled WGS sequence"/>
</dbReference>
<dbReference type="PANTHER" id="PTHR43658:SF8">
    <property type="entry name" value="17-BETA-HYDROXYSTEROID DEHYDROGENASE 14-RELATED"/>
    <property type="match status" value="1"/>
</dbReference>
<name>A0A1N6S3V6_9GAMM</name>
<accession>A0A1N6S3V6</accession>
<evidence type="ECO:0000256" key="1">
    <source>
        <dbReference type="ARBA" id="ARBA00006484"/>
    </source>
</evidence>
<dbReference type="eggNOG" id="COG1028">
    <property type="taxonomic scope" value="Bacteria"/>
</dbReference>
<dbReference type="AlphaFoldDB" id="A0A1N6S3V6"/>
<reference evidence="4 5" key="1">
    <citation type="submission" date="2017-01" db="EMBL/GenBank/DDBJ databases">
        <authorList>
            <person name="Mah S.A."/>
            <person name="Swanson W.J."/>
            <person name="Moy G.W."/>
            <person name="Vacquier V.D."/>
        </authorList>
    </citation>
    <scope>NUCLEOTIDE SEQUENCE [LARGE SCALE GENOMIC DNA]</scope>
    <source>
        <strain evidence="4 5">DSM 7027</strain>
    </source>
</reference>
<evidence type="ECO:0000256" key="3">
    <source>
        <dbReference type="RuleBase" id="RU000363"/>
    </source>
</evidence>
<comment type="similarity">
    <text evidence="1 3">Belongs to the short-chain dehydrogenases/reductases (SDR) family.</text>
</comment>
<dbReference type="PROSITE" id="PS00061">
    <property type="entry name" value="ADH_SHORT"/>
    <property type="match status" value="1"/>
</dbReference>
<sequence>MDFKNVPAIVTGGASGLGEGAARALAAAGAKVAIFDLNEERGREIAEELGGIFVRCDVSSAESAEAAFATAREVHGACGIAVNCAGIAPAGKIVGKEGPMPLENFDKVIQVNLVGSFNILRLAAADMATREPNADGERGVVISTASIAAYEGQIGQVAYSASKGGVVSMTLQAARELARQGVRVNTIAPGLFLTPMMSGFPQEVQDSLAATLPFPQRLGHPDEYGMLVEQIVKNPLLNGETIRLDCALRMAPK</sequence>
<dbReference type="PRINTS" id="PR00081">
    <property type="entry name" value="GDHRDH"/>
</dbReference>
<dbReference type="InterPro" id="IPR020904">
    <property type="entry name" value="Sc_DH/Rdtase_CS"/>
</dbReference>
<dbReference type="PRINTS" id="PR00080">
    <property type="entry name" value="SDRFAMILY"/>
</dbReference>
<keyword evidence="5" id="KW-1185">Reference proteome</keyword>
<dbReference type="InterPro" id="IPR036291">
    <property type="entry name" value="NAD(P)-bd_dom_sf"/>
</dbReference>
<dbReference type="GO" id="GO:0016491">
    <property type="term" value="F:oxidoreductase activity"/>
    <property type="evidence" value="ECO:0007669"/>
    <property type="project" value="UniProtKB-KW"/>
</dbReference>
<dbReference type="SUPFAM" id="SSF51735">
    <property type="entry name" value="NAD(P)-binding Rossmann-fold domains"/>
    <property type="match status" value="1"/>
</dbReference>
<gene>
    <name evidence="4" type="ORF">SAMN05421647_1045</name>
</gene>
<organism evidence="4 5">
    <name type="scientific">Marinobacterium stanieri</name>
    <dbReference type="NCBI Taxonomy" id="49186"/>
    <lineage>
        <taxon>Bacteria</taxon>
        <taxon>Pseudomonadati</taxon>
        <taxon>Pseudomonadota</taxon>
        <taxon>Gammaproteobacteria</taxon>
        <taxon>Oceanospirillales</taxon>
        <taxon>Oceanospirillaceae</taxon>
        <taxon>Marinobacterium</taxon>
    </lineage>
</organism>
<dbReference type="STRING" id="49186.SAMN05421647_1045"/>
<dbReference type="FunFam" id="3.40.50.720:FF:000215">
    <property type="entry name" value="3-hydroxyacyl-CoA dehydrogenase type-2"/>
    <property type="match status" value="1"/>
</dbReference>
<dbReference type="RefSeq" id="WP_010323945.1">
    <property type="nucleotide sequence ID" value="NZ_FTMN01000004.1"/>
</dbReference>
<dbReference type="EMBL" id="FTMN01000004">
    <property type="protein sequence ID" value="SIQ35697.1"/>
    <property type="molecule type" value="Genomic_DNA"/>
</dbReference>
<dbReference type="InterPro" id="IPR002347">
    <property type="entry name" value="SDR_fam"/>
</dbReference>
<dbReference type="Gene3D" id="3.40.50.720">
    <property type="entry name" value="NAD(P)-binding Rossmann-like Domain"/>
    <property type="match status" value="1"/>
</dbReference>
<dbReference type="Pfam" id="PF00106">
    <property type="entry name" value="adh_short"/>
    <property type="match status" value="1"/>
</dbReference>
<proteinExistence type="inferred from homology"/>
<evidence type="ECO:0000313" key="4">
    <source>
        <dbReference type="EMBL" id="SIQ35697.1"/>
    </source>
</evidence>
<dbReference type="PANTHER" id="PTHR43658">
    <property type="entry name" value="SHORT-CHAIN DEHYDROGENASE/REDUCTASE"/>
    <property type="match status" value="1"/>
</dbReference>
<protein>
    <submittedName>
        <fullName evidence="4">NAD(P)-dependent dehydrogenase, short-chain alcohol dehydrogenase family</fullName>
    </submittedName>
</protein>
<evidence type="ECO:0000313" key="5">
    <source>
        <dbReference type="Proteomes" id="UP000186895"/>
    </source>
</evidence>
<keyword evidence="2" id="KW-0560">Oxidoreductase</keyword>
<evidence type="ECO:0000256" key="2">
    <source>
        <dbReference type="ARBA" id="ARBA00023002"/>
    </source>
</evidence>